<dbReference type="PROSITE" id="PS00589">
    <property type="entry name" value="PTS_HPR_SER"/>
    <property type="match status" value="1"/>
</dbReference>
<dbReference type="PANTHER" id="PTHR33705">
    <property type="entry name" value="PHOSPHOCARRIER PROTEIN HPR"/>
    <property type="match status" value="1"/>
</dbReference>
<dbReference type="PRINTS" id="PR00107">
    <property type="entry name" value="PHOSPHOCPHPR"/>
</dbReference>
<comment type="caution">
    <text evidence="6">The sequence shown here is derived from an EMBL/GenBank/DDBJ whole genome shotgun (WGS) entry which is preliminary data.</text>
</comment>
<dbReference type="InterPro" id="IPR000032">
    <property type="entry name" value="HPr-like"/>
</dbReference>
<dbReference type="PROSITE" id="PS51350">
    <property type="entry name" value="PTS_HPR_DOM"/>
    <property type="match status" value="1"/>
</dbReference>
<dbReference type="PROSITE" id="PS00369">
    <property type="entry name" value="PTS_HPR_HIS"/>
    <property type="match status" value="1"/>
</dbReference>
<protein>
    <submittedName>
        <fullName evidence="6">Phosphotransferase system, phosphocarrier protein HPr</fullName>
    </submittedName>
</protein>
<dbReference type="RefSeq" id="WP_068669868.1">
    <property type="nucleotide sequence ID" value="NZ_LWLG01000004.1"/>
</dbReference>
<dbReference type="GO" id="GO:0009401">
    <property type="term" value="P:phosphoenolpyruvate-dependent sugar phosphotransferase system"/>
    <property type="evidence" value="ECO:0007669"/>
    <property type="project" value="UniProtKB-KW"/>
</dbReference>
<dbReference type="NCBIfam" id="TIGR01003">
    <property type="entry name" value="PTS_HPr_family"/>
    <property type="match status" value="1"/>
</dbReference>
<gene>
    <name evidence="6" type="ORF">TDIS_0972</name>
</gene>
<sequence>MKIEEEIEIKGRLGLHARPAAKLAKALNGLKAQVLIGRGEKLVDARSILDVLTLAASAGTRLRIVAEGEEAEKALNEIKRVLEAYA</sequence>
<dbReference type="CDD" id="cd00367">
    <property type="entry name" value="PTS-HPr_like"/>
    <property type="match status" value="1"/>
</dbReference>
<comment type="subcellular location">
    <subcellularLocation>
        <location evidence="1">Cytoplasm</location>
    </subcellularLocation>
</comment>
<dbReference type="GO" id="GO:0005737">
    <property type="term" value="C:cytoplasm"/>
    <property type="evidence" value="ECO:0007669"/>
    <property type="project" value="UniProtKB-SubCell"/>
</dbReference>
<dbReference type="GO" id="GO:0016740">
    <property type="term" value="F:transferase activity"/>
    <property type="evidence" value="ECO:0007669"/>
    <property type="project" value="UniProtKB-KW"/>
</dbReference>
<dbReference type="STRING" id="999894.TDIS_0972"/>
<dbReference type="InterPro" id="IPR002114">
    <property type="entry name" value="PTS_HPr_Ser_P_site"/>
</dbReference>
<keyword evidence="6" id="KW-0808">Transferase</keyword>
<proteinExistence type="inferred from homology"/>
<dbReference type="SUPFAM" id="SSF55594">
    <property type="entry name" value="HPr-like"/>
    <property type="match status" value="1"/>
</dbReference>
<dbReference type="InterPro" id="IPR035895">
    <property type="entry name" value="HPr-like_sf"/>
</dbReference>
<feature type="domain" description="HPr" evidence="5">
    <location>
        <begin position="2"/>
        <end position="86"/>
    </location>
</feature>
<accession>A0A179D4S8</accession>
<dbReference type="EMBL" id="LWLG01000004">
    <property type="protein sequence ID" value="OAQ21046.1"/>
    <property type="molecule type" value="Genomic_DNA"/>
</dbReference>
<dbReference type="InterPro" id="IPR001020">
    <property type="entry name" value="PTS_HPr_His_P_site"/>
</dbReference>
<evidence type="ECO:0000259" key="5">
    <source>
        <dbReference type="PROSITE" id="PS51350"/>
    </source>
</evidence>
<keyword evidence="3" id="KW-0963">Cytoplasm</keyword>
<evidence type="ECO:0000313" key="7">
    <source>
        <dbReference type="Proteomes" id="UP000078390"/>
    </source>
</evidence>
<dbReference type="InterPro" id="IPR050399">
    <property type="entry name" value="HPr"/>
</dbReference>
<evidence type="ECO:0000256" key="2">
    <source>
        <dbReference type="ARBA" id="ARBA00010736"/>
    </source>
</evidence>
<reference evidence="6 7" key="1">
    <citation type="submission" date="2016-04" db="EMBL/GenBank/DDBJ databases">
        <title>Genome analysis of Thermosulfurimonas dismutans, the first thermophilic sulfur-disproportionating bacterium of the phylum Thermodesulfobacteria.</title>
        <authorList>
            <person name="Mardanov A.V."/>
            <person name="Beletsky A.V."/>
            <person name="Kadnikov V.V."/>
            <person name="Slobodkin A.I."/>
            <person name="Ravin N.V."/>
        </authorList>
    </citation>
    <scope>NUCLEOTIDE SEQUENCE [LARGE SCALE GENOMIC DNA]</scope>
    <source>
        <strain evidence="6 7">S95</strain>
    </source>
</reference>
<name>A0A179D4S8_9BACT</name>
<dbReference type="PANTHER" id="PTHR33705:SF2">
    <property type="entry name" value="PHOSPHOCARRIER PROTEIN NPR"/>
    <property type="match status" value="1"/>
</dbReference>
<keyword evidence="7" id="KW-1185">Reference proteome</keyword>
<evidence type="ECO:0000313" key="6">
    <source>
        <dbReference type="EMBL" id="OAQ21046.1"/>
    </source>
</evidence>
<dbReference type="AlphaFoldDB" id="A0A179D4S8"/>
<dbReference type="Proteomes" id="UP000078390">
    <property type="component" value="Unassembled WGS sequence"/>
</dbReference>
<dbReference type="Pfam" id="PF00381">
    <property type="entry name" value="PTS-HPr"/>
    <property type="match status" value="1"/>
</dbReference>
<organism evidence="6 7">
    <name type="scientific">Thermosulfurimonas dismutans</name>
    <dbReference type="NCBI Taxonomy" id="999894"/>
    <lineage>
        <taxon>Bacteria</taxon>
        <taxon>Pseudomonadati</taxon>
        <taxon>Thermodesulfobacteriota</taxon>
        <taxon>Thermodesulfobacteria</taxon>
        <taxon>Thermodesulfobacteriales</taxon>
        <taxon>Thermodesulfobacteriaceae</taxon>
        <taxon>Thermosulfurimonas</taxon>
    </lineage>
</organism>
<evidence type="ECO:0000256" key="4">
    <source>
        <dbReference type="ARBA" id="ARBA00022683"/>
    </source>
</evidence>
<evidence type="ECO:0000256" key="3">
    <source>
        <dbReference type="ARBA" id="ARBA00022490"/>
    </source>
</evidence>
<keyword evidence="4" id="KW-0598">Phosphotransferase system</keyword>
<dbReference type="Gene3D" id="3.30.1340.10">
    <property type="entry name" value="HPr-like"/>
    <property type="match status" value="1"/>
</dbReference>
<evidence type="ECO:0000256" key="1">
    <source>
        <dbReference type="ARBA" id="ARBA00004496"/>
    </source>
</evidence>
<comment type="similarity">
    <text evidence="2">Belongs to the HPr family.</text>
</comment>